<dbReference type="RefSeq" id="WP_345826174.1">
    <property type="nucleotide sequence ID" value="NZ_JBDIML010000006.1"/>
</dbReference>
<sequence>MLIDNTLFLRERFPSLRKKYSEYEDSLDTEKLEVLDSKSGAKTIKYDQKLMVHSLYDPIREAERIIASHEDKISADTHVFFYGGGLGYHIEKFVEKYPNNPFSIYEPIPEIFKVMSEQRILSSVMTKNTANVYIDYRQNESLELMDEFSSSNKNIHIIVLPSYENIANQQVRFFQETVKSIIIGRRSNLRTNARFQKLWVMNSLFNIKEVLSTPNVMKHVDHNEFKDKPALIVSAGPSLSQDIEYIKYIKENNLAYIFSAGSAINSLVAHDILPDVICTYDPLQTNDKVFKDLIDKNISHLPMLFGSSVGYETLNKYKGPKVHFITTQDRASTYFLREQLDTKRDYILDSPSIAIMIFQVLNRLGVNPIIFAGQNLGFLYDRYYSEEIDYEVIKDKKQLENAIMIEDVYGNEIKTSIGLNNMREILEQFAGHFNGTFINTTKGGAKIKGIPFQPIEEILEKLLTKPITKSEWWMDTPLYDQKEMEKKIKNLYDSIGKFFGLLREGERLMDAIKANIKVRNKQIMQRLLSQFDHLYTQMRQNEYYANFLSFYIRVDTQFLANEIKRLNGFKDSFDKGEGLLRVFSNYINQCRAGSSELEGIIEQALK</sequence>
<comment type="caution">
    <text evidence="3">The sequence shown here is derived from an EMBL/GenBank/DDBJ whole genome shotgun (WGS) entry which is preliminary data.</text>
</comment>
<protein>
    <submittedName>
        <fullName evidence="3">6-hydroxymethylpterin diphosphokinase MptE-like protein</fullName>
    </submittedName>
</protein>
<dbReference type="InterPro" id="IPR002826">
    <property type="entry name" value="MptE-like"/>
</dbReference>
<dbReference type="EMBL" id="JBDIML010000006">
    <property type="protein sequence ID" value="MEN2768680.1"/>
    <property type="molecule type" value="Genomic_DNA"/>
</dbReference>
<dbReference type="Proteomes" id="UP001444625">
    <property type="component" value="Unassembled WGS sequence"/>
</dbReference>
<dbReference type="Pfam" id="PF20157">
    <property type="entry name" value="Maf_flag10_N"/>
    <property type="match status" value="1"/>
</dbReference>
<evidence type="ECO:0000313" key="3">
    <source>
        <dbReference type="EMBL" id="MEN2768680.1"/>
    </source>
</evidence>
<organism evidence="3 4">
    <name type="scientific">Ornithinibacillus xuwenensis</name>
    <dbReference type="NCBI Taxonomy" id="3144668"/>
    <lineage>
        <taxon>Bacteria</taxon>
        <taxon>Bacillati</taxon>
        <taxon>Bacillota</taxon>
        <taxon>Bacilli</taxon>
        <taxon>Bacillales</taxon>
        <taxon>Bacillaceae</taxon>
        <taxon>Ornithinibacillus</taxon>
    </lineage>
</organism>
<gene>
    <name evidence="3" type="ORF">ABC228_15965</name>
</gene>
<feature type="domain" description="Glycosyltransferase Maf N-terminal" evidence="2">
    <location>
        <begin position="5"/>
        <end position="112"/>
    </location>
</feature>
<dbReference type="InterPro" id="IPR045376">
    <property type="entry name" value="Maf_N"/>
</dbReference>
<proteinExistence type="predicted"/>
<evidence type="ECO:0000259" key="2">
    <source>
        <dbReference type="Pfam" id="PF20157"/>
    </source>
</evidence>
<dbReference type="Pfam" id="PF01973">
    <property type="entry name" value="MptE-like"/>
    <property type="match status" value="1"/>
</dbReference>
<reference evidence="3 4" key="1">
    <citation type="submission" date="2024-05" db="EMBL/GenBank/DDBJ databases">
        <authorList>
            <person name="Haq I."/>
            <person name="Ullah Z."/>
            <person name="Ahmad R."/>
            <person name="Li M."/>
            <person name="Tong Y."/>
        </authorList>
    </citation>
    <scope>NUCLEOTIDE SEQUENCE [LARGE SCALE GENOMIC DNA]</scope>
    <source>
        <strain evidence="3 4">16A2E</strain>
    </source>
</reference>
<name>A0ABU9XK67_9BACI</name>
<evidence type="ECO:0000259" key="1">
    <source>
        <dbReference type="Pfam" id="PF01973"/>
    </source>
</evidence>
<keyword evidence="4" id="KW-1185">Reference proteome</keyword>
<feature type="domain" description="6-hydroxymethylpterin diphosphokinase MptE-like" evidence="1">
    <location>
        <begin position="203"/>
        <end position="379"/>
    </location>
</feature>
<evidence type="ECO:0000313" key="4">
    <source>
        <dbReference type="Proteomes" id="UP001444625"/>
    </source>
</evidence>
<dbReference type="PANTHER" id="PTHR41786">
    <property type="entry name" value="MOTILITY ACCESSORY FACTOR MAF"/>
    <property type="match status" value="1"/>
</dbReference>
<accession>A0ABU9XK67</accession>
<dbReference type="PANTHER" id="PTHR41786:SF1">
    <property type="entry name" value="6-HYDROXYMETHYLPTERIN DIPHOSPHOKINASE MPTE-LIKE DOMAIN-CONTAINING PROTEIN"/>
    <property type="match status" value="1"/>
</dbReference>